<proteinExistence type="predicted"/>
<evidence type="ECO:0000313" key="1">
    <source>
        <dbReference type="EMBL" id="KAA3159643.1"/>
    </source>
</evidence>
<evidence type="ECO:0000313" key="2">
    <source>
        <dbReference type="Proteomes" id="UP000324870"/>
    </source>
</evidence>
<gene>
    <name evidence="1" type="ORF">F2A26_06280</name>
</gene>
<comment type="caution">
    <text evidence="1">The sequence shown here is derived from an EMBL/GenBank/DDBJ whole genome shotgun (WGS) entry which is preliminary data.</text>
</comment>
<dbReference type="Proteomes" id="UP000324870">
    <property type="component" value="Unassembled WGS sequence"/>
</dbReference>
<protein>
    <submittedName>
        <fullName evidence="1">Uncharacterized protein</fullName>
    </submittedName>
</protein>
<keyword evidence="2" id="KW-1185">Reference proteome</keyword>
<accession>A0ABQ6S430</accession>
<name>A0ABQ6S430_9BACT</name>
<dbReference type="EMBL" id="VVND01000007">
    <property type="protein sequence ID" value="KAA3159643.1"/>
    <property type="molecule type" value="Genomic_DNA"/>
</dbReference>
<reference evidence="1 2" key="1">
    <citation type="journal article" date="2019" name="Nat. Med.">
        <title>A library of human gut bacterial isolates paired with longitudinal multiomics data enables mechanistic microbiome research.</title>
        <authorList>
            <person name="Poyet M."/>
            <person name="Groussin M."/>
            <person name="Gibbons S.M."/>
            <person name="Avila-Pacheco J."/>
            <person name="Jiang X."/>
            <person name="Kearney S.M."/>
            <person name="Perrotta A.R."/>
            <person name="Berdy B."/>
            <person name="Zhao S."/>
            <person name="Lieberman T.D."/>
            <person name="Swanson P.K."/>
            <person name="Smith M."/>
            <person name="Roesemann S."/>
            <person name="Alexander J.E."/>
            <person name="Rich S.A."/>
            <person name="Livny J."/>
            <person name="Vlamakis H."/>
            <person name="Clish C."/>
            <person name="Bullock K."/>
            <person name="Deik A."/>
            <person name="Scott J."/>
            <person name="Pierce K.A."/>
            <person name="Xavier R.J."/>
            <person name="Alm E.J."/>
        </authorList>
    </citation>
    <scope>NUCLEOTIDE SEQUENCE [LARGE SCALE GENOMIC DNA]</scope>
    <source>
        <strain evidence="1 2">BIOML-A1</strain>
    </source>
</reference>
<dbReference type="RefSeq" id="WP_130062851.1">
    <property type="nucleotide sequence ID" value="NZ_DBFCHR010000112.1"/>
</dbReference>
<sequence>MEKPTITVDLSGEQGNIFTLMSEARAAILSDVRRLGFQTQKSREEQDRDKAHAEFVAGRMMHEVMQTHTYDGALAVIRRYVNIEQKGGAPME</sequence>
<organism evidence="1 2">
    <name type="scientific">Alistipes finegoldii</name>
    <dbReference type="NCBI Taxonomy" id="214856"/>
    <lineage>
        <taxon>Bacteria</taxon>
        <taxon>Pseudomonadati</taxon>
        <taxon>Bacteroidota</taxon>
        <taxon>Bacteroidia</taxon>
        <taxon>Bacteroidales</taxon>
        <taxon>Rikenellaceae</taxon>
        <taxon>Alistipes</taxon>
    </lineage>
</organism>